<evidence type="ECO:0000256" key="10">
    <source>
        <dbReference type="ARBA" id="ARBA00030700"/>
    </source>
</evidence>
<evidence type="ECO:0000256" key="8">
    <source>
        <dbReference type="ARBA" id="ARBA00023274"/>
    </source>
</evidence>
<dbReference type="OMA" id="YEYRISY"/>
<dbReference type="GO" id="GO:1990904">
    <property type="term" value="C:ribonucleoprotein complex"/>
    <property type="evidence" value="ECO:0007669"/>
    <property type="project" value="UniProtKB-KW"/>
</dbReference>
<dbReference type="InterPro" id="IPR018472">
    <property type="entry name" value="Ribosomal_mL64"/>
</dbReference>
<dbReference type="Proteomes" id="UP000015104">
    <property type="component" value="Unassembled WGS sequence"/>
</dbReference>
<proteinExistence type="inferred from homology"/>
<evidence type="ECO:0000313" key="15">
    <source>
        <dbReference type="EnsemblMetazoa" id="tetur07g06050.1"/>
    </source>
</evidence>
<evidence type="ECO:0000256" key="2">
    <source>
        <dbReference type="ARBA" id="ARBA00004173"/>
    </source>
</evidence>
<evidence type="ECO:0000313" key="16">
    <source>
        <dbReference type="Proteomes" id="UP000015104"/>
    </source>
</evidence>
<evidence type="ECO:0000256" key="3">
    <source>
        <dbReference type="ARBA" id="ARBA00005421"/>
    </source>
</evidence>
<dbReference type="InterPro" id="IPR043035">
    <property type="entry name" value="Ribosomal_mL64_sf"/>
</dbReference>
<evidence type="ECO:0000256" key="6">
    <source>
        <dbReference type="ARBA" id="ARBA00023128"/>
    </source>
</evidence>
<keyword evidence="5" id="KW-0175">Coiled coil</keyword>
<protein>
    <recommendedName>
        <fullName evidence="11">Large ribosomal subunit protein mL64</fullName>
    </recommendedName>
    <alternativeName>
        <fullName evidence="10">39S ribosomal protein L59, mitochondrial</fullName>
    </alternativeName>
    <alternativeName>
        <fullName evidence="12">Growth arrest and DNA damage-inducible proteins-interacting protein 1</fullName>
    </alternativeName>
</protein>
<evidence type="ECO:0000256" key="9">
    <source>
        <dbReference type="ARBA" id="ARBA00023306"/>
    </source>
</evidence>
<dbReference type="PANTHER" id="PTHR31761:SF1">
    <property type="entry name" value="LARGE RIBOSOMAL SUBUNIT PROTEIN ML64"/>
    <property type="match status" value="1"/>
</dbReference>
<dbReference type="EnsemblMetazoa" id="tetur07g06050.1">
    <property type="protein sequence ID" value="tetur07g06050.1"/>
    <property type="gene ID" value="tetur07g06050"/>
</dbReference>
<sequence length="285" mass="33024">MSLLSVSSPKLVSVTSQITVSRSLASFWPIKNPFRKSQPEEDLALQPIEVEAKSPWQDLSEEQISKICDRSGLDDELKALERRQLSAPVKFDQLREYKREHVRSFYAQYGKDSGLKPGVCWPNREELDFRDKFEKTFYPSLEKLLKDNELEKQRIANLKKETEDSITAGLAKREEQIAAFHEKRAIKQAEEEEAKKRSEKLVAEVREYLGFNIERSDPRFQEALAKKEEEERLKSKAKVKKDKNAKIADMLRKMLDIPTEELTAKSTEKSDKTDQSAETVKDKKE</sequence>
<keyword evidence="7" id="KW-0539">Nucleus</keyword>
<reference evidence="15" key="2">
    <citation type="submission" date="2015-06" db="UniProtKB">
        <authorList>
            <consortium name="EnsemblMetazoa"/>
        </authorList>
    </citation>
    <scope>IDENTIFICATION</scope>
</reference>
<name>T1K9S9_TETUR</name>
<dbReference type="PANTHER" id="PTHR31761">
    <property type="entry name" value="GROWTH ARREST AND DNA DAMAGE-INDUCIBLE PROTEINS-INTERACTING PROTEIN 1 GADD45GIP1"/>
    <property type="match status" value="1"/>
</dbReference>
<dbReference type="eggNOG" id="KOG4848">
    <property type="taxonomic scope" value="Eukaryota"/>
</dbReference>
<keyword evidence="16" id="KW-1185">Reference proteome</keyword>
<dbReference type="HOGENOM" id="CLU_977702_0_0_1"/>
<feature type="compositionally biased region" description="Basic and acidic residues" evidence="14">
    <location>
        <begin position="262"/>
        <end position="285"/>
    </location>
</feature>
<dbReference type="AlphaFoldDB" id="T1K9S9"/>
<evidence type="ECO:0000256" key="1">
    <source>
        <dbReference type="ARBA" id="ARBA00004123"/>
    </source>
</evidence>
<comment type="function">
    <text evidence="13">Acts as a negative regulator of G1 to S cell cycle phase progression by inhibiting cyclin-dependent kinases. Inhibitory effects are additive with GADD45 proteins but also occur in the absence of GADD45 proteins. Acts as a repressor of the orphan nuclear receptor NR4A1 by inhibiting AB domain-mediated transcriptional activity. May be involved in the hormone-mediated regulation of NR4A1 transcriptional activity. May play a role in mitochondrial protein synthesis.</text>
</comment>
<keyword evidence="4" id="KW-0689">Ribosomal protein</keyword>
<comment type="similarity">
    <text evidence="3">Belongs to the mitochondrion-specific ribosomal protein mL64 family.</text>
</comment>
<evidence type="ECO:0000256" key="7">
    <source>
        <dbReference type="ARBA" id="ARBA00023242"/>
    </source>
</evidence>
<dbReference type="EMBL" id="CAEY01001893">
    <property type="status" value="NOT_ANNOTATED_CDS"/>
    <property type="molecule type" value="Genomic_DNA"/>
</dbReference>
<dbReference type="Pfam" id="PF10147">
    <property type="entry name" value="CR6_interact"/>
    <property type="match status" value="1"/>
</dbReference>
<organism evidence="15 16">
    <name type="scientific">Tetranychus urticae</name>
    <name type="common">Two-spotted spider mite</name>
    <dbReference type="NCBI Taxonomy" id="32264"/>
    <lineage>
        <taxon>Eukaryota</taxon>
        <taxon>Metazoa</taxon>
        <taxon>Ecdysozoa</taxon>
        <taxon>Arthropoda</taxon>
        <taxon>Chelicerata</taxon>
        <taxon>Arachnida</taxon>
        <taxon>Acari</taxon>
        <taxon>Acariformes</taxon>
        <taxon>Trombidiformes</taxon>
        <taxon>Prostigmata</taxon>
        <taxon>Eleutherengona</taxon>
        <taxon>Raphignathae</taxon>
        <taxon>Tetranychoidea</taxon>
        <taxon>Tetranychidae</taxon>
        <taxon>Tetranychus</taxon>
    </lineage>
</organism>
<dbReference type="Gene3D" id="6.10.280.120">
    <property type="entry name" value="Growth arrest and DNA-damage-inducible proteins-interacting protein 1"/>
    <property type="match status" value="1"/>
</dbReference>
<accession>T1K9S9</accession>
<dbReference type="GO" id="GO:0005634">
    <property type="term" value="C:nucleus"/>
    <property type="evidence" value="ECO:0007669"/>
    <property type="project" value="UniProtKB-SubCell"/>
</dbReference>
<evidence type="ECO:0000256" key="4">
    <source>
        <dbReference type="ARBA" id="ARBA00022980"/>
    </source>
</evidence>
<evidence type="ECO:0000256" key="13">
    <source>
        <dbReference type="ARBA" id="ARBA00060144"/>
    </source>
</evidence>
<evidence type="ECO:0000256" key="14">
    <source>
        <dbReference type="SAM" id="MobiDB-lite"/>
    </source>
</evidence>
<evidence type="ECO:0000256" key="5">
    <source>
        <dbReference type="ARBA" id="ARBA00023054"/>
    </source>
</evidence>
<evidence type="ECO:0000256" key="11">
    <source>
        <dbReference type="ARBA" id="ARBA00035184"/>
    </source>
</evidence>
<dbReference type="KEGG" id="tut:107361983"/>
<dbReference type="OrthoDB" id="6247992at2759"/>
<evidence type="ECO:0000256" key="12">
    <source>
        <dbReference type="ARBA" id="ARBA00035485"/>
    </source>
</evidence>
<keyword evidence="9" id="KW-0131">Cell cycle</keyword>
<dbReference type="GO" id="GO:0005739">
    <property type="term" value="C:mitochondrion"/>
    <property type="evidence" value="ECO:0007669"/>
    <property type="project" value="UniProtKB-SubCell"/>
</dbReference>
<dbReference type="GO" id="GO:0005840">
    <property type="term" value="C:ribosome"/>
    <property type="evidence" value="ECO:0007669"/>
    <property type="project" value="UniProtKB-KW"/>
</dbReference>
<keyword evidence="6" id="KW-0496">Mitochondrion</keyword>
<dbReference type="STRING" id="32264.T1K9S9"/>
<comment type="subcellular location">
    <subcellularLocation>
        <location evidence="2">Mitochondrion</location>
    </subcellularLocation>
    <subcellularLocation>
        <location evidence="1">Nucleus</location>
    </subcellularLocation>
</comment>
<reference evidence="16" key="1">
    <citation type="submission" date="2011-08" db="EMBL/GenBank/DDBJ databases">
        <authorList>
            <person name="Rombauts S."/>
        </authorList>
    </citation>
    <scope>NUCLEOTIDE SEQUENCE</scope>
    <source>
        <strain evidence="16">London</strain>
    </source>
</reference>
<feature type="region of interest" description="Disordered" evidence="14">
    <location>
        <begin position="258"/>
        <end position="285"/>
    </location>
</feature>
<keyword evidence="8" id="KW-0687">Ribonucleoprotein</keyword>
<gene>
    <name evidence="15" type="primary">107361983</name>
</gene>